<keyword evidence="2" id="KW-0547">Nucleotide-binding</keyword>
<dbReference type="InterPro" id="IPR036117">
    <property type="entry name" value="DhaL_dom_sf"/>
</dbReference>
<dbReference type="Pfam" id="PF02734">
    <property type="entry name" value="Dak2"/>
    <property type="match status" value="1"/>
</dbReference>
<dbReference type="SMART" id="SM01120">
    <property type="entry name" value="Dak2"/>
    <property type="match status" value="1"/>
</dbReference>
<name>A0ABQ6IV36_9MICO</name>
<comment type="caution">
    <text evidence="7">The sequence shown here is derived from an EMBL/GenBank/DDBJ whole genome shotgun (WGS) entry which is preliminary data.</text>
</comment>
<organism evidence="7 8">
    <name type="scientific">Mobilicoccus caccae</name>
    <dbReference type="NCBI Taxonomy" id="1859295"/>
    <lineage>
        <taxon>Bacteria</taxon>
        <taxon>Bacillati</taxon>
        <taxon>Actinomycetota</taxon>
        <taxon>Actinomycetes</taxon>
        <taxon>Micrococcales</taxon>
        <taxon>Dermatophilaceae</taxon>
        <taxon>Mobilicoccus</taxon>
    </lineage>
</organism>
<dbReference type="Gene3D" id="3.40.50.10440">
    <property type="entry name" value="Dihydroxyacetone kinase, domain 1"/>
    <property type="match status" value="1"/>
</dbReference>
<feature type="domain" description="DhaL" evidence="5">
    <location>
        <begin position="357"/>
        <end position="553"/>
    </location>
</feature>
<feature type="domain" description="DhaK" evidence="6">
    <location>
        <begin position="10"/>
        <end position="333"/>
    </location>
</feature>
<dbReference type="InterPro" id="IPR050861">
    <property type="entry name" value="Dihydroxyacetone_Kinase"/>
</dbReference>
<sequence>MSDRPALLNDRSDFLPEAIGGLVAAHPDAAWHADPGFVGRADAPRDAETPRVGLVSGGGSGHEPLHIGFIGAGMLTAACPGLLFTSPNALQVVGATRWADAGRGVLHIVKNYTGDVMNFQVARDAVAVDGVETDVVVVADDVATESDEGPGRRGTAATIVVEKVCGAAAERGDDLARVTELGRAAAEASRSMAVAVAPGRLPTADRPTFDLENGSFELGAGIHGEPGVGRIDATSAGELVDTLLTRIAASLELSAGDRIVLVVNGLGATHGLELALVYGEALRRLSEREVVVERGLVGSFVTAVDTAGFSITLTRVDDEMLDLLDAPTAAPAWPNAIAHRPTYEDARPEVDDSLPDGEECGWLSAFVERVQGGIDALTDLDRRAGDADFGTNMEAALGDIDLPVRGDDAGVLQALADRLLVRSGGTSGAVFGTLFRELATARRAEENAAIALATGLERAASAITDLGGAQVGDRTMIDALVPAAQEARACADAGEDDLAACLERVHVAAREGARSTREMTAAKGRASYNADSARGVVDPGAIVVSWLFGGDGDVSAFEA</sequence>
<evidence type="ECO:0000256" key="4">
    <source>
        <dbReference type="ARBA" id="ARBA00022840"/>
    </source>
</evidence>
<evidence type="ECO:0000313" key="8">
    <source>
        <dbReference type="Proteomes" id="UP001157126"/>
    </source>
</evidence>
<dbReference type="RefSeq" id="WP_284305048.1">
    <property type="nucleotide sequence ID" value="NZ_BSUO01000001.1"/>
</dbReference>
<keyword evidence="8" id="KW-1185">Reference proteome</keyword>
<evidence type="ECO:0000259" key="6">
    <source>
        <dbReference type="PROSITE" id="PS51481"/>
    </source>
</evidence>
<dbReference type="SUPFAM" id="SSF101473">
    <property type="entry name" value="DhaL-like"/>
    <property type="match status" value="1"/>
</dbReference>
<dbReference type="Gene3D" id="3.30.1180.20">
    <property type="entry name" value="Dihydroxyacetone kinase, domain 2"/>
    <property type="match status" value="1"/>
</dbReference>
<dbReference type="Gene3D" id="1.25.40.340">
    <property type="match status" value="1"/>
</dbReference>
<keyword evidence="1" id="KW-0808">Transferase</keyword>
<dbReference type="EMBL" id="BSUO01000001">
    <property type="protein sequence ID" value="GMA41501.1"/>
    <property type="molecule type" value="Genomic_DNA"/>
</dbReference>
<protein>
    <submittedName>
        <fullName evidence="7">Dihydroxyacetone kinase family protein</fullName>
    </submittedName>
</protein>
<dbReference type="InterPro" id="IPR004007">
    <property type="entry name" value="DhaL_dom"/>
</dbReference>
<dbReference type="NCBIfam" id="NF011049">
    <property type="entry name" value="PRK14479.1"/>
    <property type="match status" value="1"/>
</dbReference>
<evidence type="ECO:0000256" key="3">
    <source>
        <dbReference type="ARBA" id="ARBA00022777"/>
    </source>
</evidence>
<dbReference type="InterPro" id="IPR004006">
    <property type="entry name" value="DhaK_dom"/>
</dbReference>
<dbReference type="PANTHER" id="PTHR28629">
    <property type="entry name" value="TRIOKINASE/FMN CYCLASE"/>
    <property type="match status" value="1"/>
</dbReference>
<evidence type="ECO:0000313" key="7">
    <source>
        <dbReference type="EMBL" id="GMA41501.1"/>
    </source>
</evidence>
<reference evidence="8" key="1">
    <citation type="journal article" date="2019" name="Int. J. Syst. Evol. Microbiol.">
        <title>The Global Catalogue of Microorganisms (GCM) 10K type strain sequencing project: providing services to taxonomists for standard genome sequencing and annotation.</title>
        <authorList>
            <consortium name="The Broad Institute Genomics Platform"/>
            <consortium name="The Broad Institute Genome Sequencing Center for Infectious Disease"/>
            <person name="Wu L."/>
            <person name="Ma J."/>
        </authorList>
    </citation>
    <scope>NUCLEOTIDE SEQUENCE [LARGE SCALE GENOMIC DNA]</scope>
    <source>
        <strain evidence="8">NBRC 113072</strain>
    </source>
</reference>
<evidence type="ECO:0000259" key="5">
    <source>
        <dbReference type="PROSITE" id="PS51480"/>
    </source>
</evidence>
<dbReference type="GO" id="GO:0016301">
    <property type="term" value="F:kinase activity"/>
    <property type="evidence" value="ECO:0007669"/>
    <property type="project" value="UniProtKB-KW"/>
</dbReference>
<gene>
    <name evidence="7" type="ORF">GCM10025883_35460</name>
</gene>
<dbReference type="PROSITE" id="PS51481">
    <property type="entry name" value="DHAK"/>
    <property type="match status" value="1"/>
</dbReference>
<keyword evidence="4" id="KW-0067">ATP-binding</keyword>
<dbReference type="Proteomes" id="UP001157126">
    <property type="component" value="Unassembled WGS sequence"/>
</dbReference>
<accession>A0ABQ6IV36</accession>
<dbReference type="PANTHER" id="PTHR28629:SF4">
    <property type="entry name" value="TRIOKINASE_FMN CYCLASE"/>
    <property type="match status" value="1"/>
</dbReference>
<dbReference type="SUPFAM" id="SSF82549">
    <property type="entry name" value="DAK1/DegV-like"/>
    <property type="match status" value="1"/>
</dbReference>
<evidence type="ECO:0000256" key="2">
    <source>
        <dbReference type="ARBA" id="ARBA00022741"/>
    </source>
</evidence>
<keyword evidence="3 7" id="KW-0418">Kinase</keyword>
<dbReference type="Pfam" id="PF02733">
    <property type="entry name" value="Dak1"/>
    <property type="match status" value="1"/>
</dbReference>
<dbReference type="PROSITE" id="PS51480">
    <property type="entry name" value="DHAL"/>
    <property type="match status" value="1"/>
</dbReference>
<proteinExistence type="predicted"/>
<evidence type="ECO:0000256" key="1">
    <source>
        <dbReference type="ARBA" id="ARBA00022679"/>
    </source>
</evidence>